<evidence type="ECO:0000313" key="1">
    <source>
        <dbReference type="EMBL" id="WMW67074.1"/>
    </source>
</evidence>
<protein>
    <submittedName>
        <fullName evidence="1">Uncharacterized protein</fullName>
    </submittedName>
</protein>
<accession>A0ABY9R5Q3</accession>
<dbReference type="EMBL" id="CP133659">
    <property type="protein sequence ID" value="WMW67074.1"/>
    <property type="molecule type" value="Genomic_DNA"/>
</dbReference>
<reference evidence="1" key="1">
    <citation type="submission" date="2023-09" db="EMBL/GenBank/DDBJ databases">
        <authorList>
            <consortium name="CW5 consortium"/>
            <person name="Lu C.-W."/>
        </authorList>
    </citation>
    <scope>NUCLEOTIDE SEQUENCE</scope>
    <source>
        <strain evidence="1">KPS</strain>
    </source>
</reference>
<name>A0ABY9R5Q3_9BACT</name>
<sequence>MLIQNKTLVRLRELTNEETEYRSGPALVRFFNELGFSDVYGQGFPSRWVYTEERLSDVNGTSRMTECIERLFAPINFINNEDRLDICLSDFNKYLKFDGWKVVLRRGKACVVKDDGISHDENEGIDEFLGKDFGDTVFDVLGVEPRLVEILKMRIDEIQKAITADAPLASIFLSGSTLEGILLGIACKYPAIFNSSNKAPRDKEGKVLRFTCWKLGVLIDVAHDVGFLKEDVRKFSHVLREFRNYIHPMQQMGIGFAPDMYTARICLQVLRAAIFQVGQRVEG</sequence>
<dbReference type="Proteomes" id="UP001180616">
    <property type="component" value="Chromosome"/>
</dbReference>
<evidence type="ECO:0000313" key="2">
    <source>
        <dbReference type="Proteomes" id="UP001180616"/>
    </source>
</evidence>
<dbReference type="RefSeq" id="WP_309542907.1">
    <property type="nucleotide sequence ID" value="NZ_CP133659.1"/>
</dbReference>
<keyword evidence="2" id="KW-1185">Reference proteome</keyword>
<proteinExistence type="predicted"/>
<organism evidence="1 2">
    <name type="scientific">Nitratidesulfovibrio liaohensis</name>
    <dbReference type="NCBI Taxonomy" id="2604158"/>
    <lineage>
        <taxon>Bacteria</taxon>
        <taxon>Pseudomonadati</taxon>
        <taxon>Thermodesulfobacteriota</taxon>
        <taxon>Desulfovibrionia</taxon>
        <taxon>Desulfovibrionales</taxon>
        <taxon>Desulfovibrionaceae</taxon>
        <taxon>Nitratidesulfovibrio</taxon>
    </lineage>
</organism>
<gene>
    <name evidence="1" type="ORF">KPS_001719</name>
</gene>